<dbReference type="InterPro" id="IPR023563">
    <property type="entry name" value="Ribosomal_uL13_CS"/>
</dbReference>
<protein>
    <recommendedName>
        <fullName evidence="4 5">Large ribosomal subunit protein uL13</fullName>
    </recommendedName>
</protein>
<dbReference type="PIRSF" id="PIRSF002181">
    <property type="entry name" value="Ribosomal_L13"/>
    <property type="match status" value="1"/>
</dbReference>
<dbReference type="Pfam" id="PF00572">
    <property type="entry name" value="Ribosomal_L13"/>
    <property type="match status" value="1"/>
</dbReference>
<proteinExistence type="inferred from homology"/>
<dbReference type="Proteomes" id="UP000297288">
    <property type="component" value="Unassembled WGS sequence"/>
</dbReference>
<dbReference type="GO" id="GO:0006412">
    <property type="term" value="P:translation"/>
    <property type="evidence" value="ECO:0007669"/>
    <property type="project" value="UniProtKB-UniRule"/>
</dbReference>
<evidence type="ECO:0000256" key="6">
    <source>
        <dbReference type="RuleBase" id="RU003877"/>
    </source>
</evidence>
<dbReference type="OrthoDB" id="9801330at2"/>
<dbReference type="InterPro" id="IPR005823">
    <property type="entry name" value="Ribosomal_uL13_bac-type"/>
</dbReference>
<evidence type="ECO:0000256" key="2">
    <source>
        <dbReference type="ARBA" id="ARBA00022980"/>
    </source>
</evidence>
<dbReference type="FunFam" id="3.90.1180.10:FF:000001">
    <property type="entry name" value="50S ribosomal protein L13"/>
    <property type="match status" value="1"/>
</dbReference>
<dbReference type="NCBIfam" id="TIGR01066">
    <property type="entry name" value="rplM_bact"/>
    <property type="match status" value="1"/>
</dbReference>
<organism evidence="8 10">
    <name type="scientific">Geotoga petraea</name>
    <dbReference type="NCBI Taxonomy" id="28234"/>
    <lineage>
        <taxon>Bacteria</taxon>
        <taxon>Thermotogati</taxon>
        <taxon>Thermotogota</taxon>
        <taxon>Thermotogae</taxon>
        <taxon>Petrotogales</taxon>
        <taxon>Petrotogaceae</taxon>
        <taxon>Geotoga</taxon>
    </lineage>
</organism>
<dbReference type="CDD" id="cd00392">
    <property type="entry name" value="Ribosomal_L13"/>
    <property type="match status" value="1"/>
</dbReference>
<dbReference type="HAMAP" id="MF_01366">
    <property type="entry name" value="Ribosomal_uL13"/>
    <property type="match status" value="1"/>
</dbReference>
<dbReference type="PANTHER" id="PTHR11545">
    <property type="entry name" value="RIBOSOMAL PROTEIN L13"/>
    <property type="match status" value="1"/>
</dbReference>
<name>A0A1G6I1F3_9BACT</name>
<dbReference type="PROSITE" id="PS00783">
    <property type="entry name" value="RIBOSOMAL_L13"/>
    <property type="match status" value="1"/>
</dbReference>
<dbReference type="InterPro" id="IPR005822">
    <property type="entry name" value="Ribosomal_uL13"/>
</dbReference>
<dbReference type="AlphaFoldDB" id="A0A1G6I1F3"/>
<evidence type="ECO:0000256" key="4">
    <source>
        <dbReference type="ARBA" id="ARBA00035201"/>
    </source>
</evidence>
<comment type="subunit">
    <text evidence="5">Part of the 50S ribosomal subunit.</text>
</comment>
<dbReference type="Gene3D" id="3.90.1180.10">
    <property type="entry name" value="Ribosomal protein L13"/>
    <property type="match status" value="1"/>
</dbReference>
<dbReference type="EMBL" id="FMYV01000001">
    <property type="protein sequence ID" value="SDC00362.1"/>
    <property type="molecule type" value="Genomic_DNA"/>
</dbReference>
<evidence type="ECO:0000256" key="1">
    <source>
        <dbReference type="ARBA" id="ARBA00006227"/>
    </source>
</evidence>
<dbReference type="GO" id="GO:0022625">
    <property type="term" value="C:cytosolic large ribosomal subunit"/>
    <property type="evidence" value="ECO:0007669"/>
    <property type="project" value="TreeGrafter"/>
</dbReference>
<dbReference type="GO" id="GO:0003735">
    <property type="term" value="F:structural constituent of ribosome"/>
    <property type="evidence" value="ECO:0007669"/>
    <property type="project" value="InterPro"/>
</dbReference>
<evidence type="ECO:0000313" key="10">
    <source>
        <dbReference type="Proteomes" id="UP000199322"/>
    </source>
</evidence>
<keyword evidence="2 5" id="KW-0689">Ribosomal protein</keyword>
<sequence>MNSKMIQKSYMANQEDSRNKKWFIIDAEGKTLGRLAGQIAKVLQGKHKPTYTPHIDMGDFVVVINAEKVVLTGRKMEQKTYFRHTGYPGGGRTSHIKDVMEKHPERVIEHAVKGMLPKTILGKKMIKKLKVYAGEKHPHDAQKPENLEL</sequence>
<dbReference type="Proteomes" id="UP000199322">
    <property type="component" value="Unassembled WGS sequence"/>
</dbReference>
<dbReference type="InterPro" id="IPR036899">
    <property type="entry name" value="Ribosomal_uL13_sf"/>
</dbReference>
<evidence type="ECO:0000313" key="8">
    <source>
        <dbReference type="EMBL" id="SDC00362.1"/>
    </source>
</evidence>
<keyword evidence="3 5" id="KW-0687">Ribonucleoprotein</keyword>
<reference evidence="9 11" key="2">
    <citation type="submission" date="2019-04" db="EMBL/GenBank/DDBJ databases">
        <title>Draft genome sequence data and analysis of a Fermenting Bacterium, Geotoga petraea strain HO-Geo1, isolated from heavy-oil petroleum reservoir in Russia.</title>
        <authorList>
            <person name="Grouzdev D.S."/>
            <person name="Semenova E.M."/>
            <person name="Sokolova D.S."/>
            <person name="Tourova T.P."/>
            <person name="Poltaraus A.B."/>
            <person name="Nazina T.N."/>
        </authorList>
    </citation>
    <scope>NUCLEOTIDE SEQUENCE [LARGE SCALE GENOMIC DNA]</scope>
    <source>
        <strain evidence="9 11">HO-Geo1</strain>
    </source>
</reference>
<accession>A0A1G6I1F3</accession>
<gene>
    <name evidence="5 7 9" type="primary">rplM</name>
    <name evidence="9" type="ORF">E4650_02355</name>
    <name evidence="8" type="ORF">SAMN04488588_0212</name>
</gene>
<dbReference type="RefSeq" id="WP_091401994.1">
    <property type="nucleotide sequence ID" value="NZ_FMYV01000001.1"/>
</dbReference>
<evidence type="ECO:0000256" key="7">
    <source>
        <dbReference type="RuleBase" id="RU003878"/>
    </source>
</evidence>
<dbReference type="PANTHER" id="PTHR11545:SF2">
    <property type="entry name" value="LARGE RIBOSOMAL SUBUNIT PROTEIN UL13M"/>
    <property type="match status" value="1"/>
</dbReference>
<comment type="function">
    <text evidence="5 7">This protein is one of the early assembly proteins of the 50S ribosomal subunit, although it is not seen to bind rRNA by itself. It is important during the early stages of 50S assembly.</text>
</comment>
<dbReference type="GO" id="GO:0017148">
    <property type="term" value="P:negative regulation of translation"/>
    <property type="evidence" value="ECO:0007669"/>
    <property type="project" value="TreeGrafter"/>
</dbReference>
<comment type="similarity">
    <text evidence="1 5 6">Belongs to the universal ribosomal protein uL13 family.</text>
</comment>
<evidence type="ECO:0000313" key="9">
    <source>
        <dbReference type="EMBL" id="TGG89057.1"/>
    </source>
</evidence>
<dbReference type="SUPFAM" id="SSF52161">
    <property type="entry name" value="Ribosomal protein L13"/>
    <property type="match status" value="1"/>
</dbReference>
<dbReference type="EMBL" id="SRME01000001">
    <property type="protein sequence ID" value="TGG89057.1"/>
    <property type="molecule type" value="Genomic_DNA"/>
</dbReference>
<dbReference type="GO" id="GO:0003729">
    <property type="term" value="F:mRNA binding"/>
    <property type="evidence" value="ECO:0007669"/>
    <property type="project" value="UniProtKB-ARBA"/>
</dbReference>
<evidence type="ECO:0000313" key="11">
    <source>
        <dbReference type="Proteomes" id="UP000297288"/>
    </source>
</evidence>
<keyword evidence="10" id="KW-1185">Reference proteome</keyword>
<reference evidence="8 10" key="1">
    <citation type="submission" date="2016-10" db="EMBL/GenBank/DDBJ databases">
        <authorList>
            <person name="de Groot N.N."/>
        </authorList>
    </citation>
    <scope>NUCLEOTIDE SEQUENCE [LARGE SCALE GENOMIC DNA]</scope>
    <source>
        <strain evidence="8 10">WG14</strain>
    </source>
</reference>
<evidence type="ECO:0000256" key="5">
    <source>
        <dbReference type="HAMAP-Rule" id="MF_01366"/>
    </source>
</evidence>
<dbReference type="STRING" id="28234.SAMN04488588_0212"/>
<evidence type="ECO:0000256" key="3">
    <source>
        <dbReference type="ARBA" id="ARBA00023274"/>
    </source>
</evidence>